<dbReference type="AlphaFoldDB" id="A0A235ESQ0"/>
<dbReference type="RefSeq" id="WP_094285452.1">
    <property type="nucleotide sequence ID" value="NZ_JAMXHW010000001.1"/>
</dbReference>
<dbReference type="Pfam" id="PF13416">
    <property type="entry name" value="SBP_bac_8"/>
    <property type="match status" value="1"/>
</dbReference>
<dbReference type="EMBL" id="NOIG01000001">
    <property type="protein sequence ID" value="OYD52049.1"/>
    <property type="molecule type" value="Genomic_DNA"/>
</dbReference>
<proteinExistence type="predicted"/>
<dbReference type="CDD" id="cd13589">
    <property type="entry name" value="PBP2_polyamine_RpCGA009"/>
    <property type="match status" value="1"/>
</dbReference>
<dbReference type="InterPro" id="IPR006059">
    <property type="entry name" value="SBP"/>
</dbReference>
<name>A0A235ESQ0_9BURK</name>
<dbReference type="PANTHER" id="PTHR30006">
    <property type="entry name" value="THIAMINE-BINDING PERIPLASMIC PROTEIN-RELATED"/>
    <property type="match status" value="1"/>
</dbReference>
<dbReference type="GO" id="GO:0030976">
    <property type="term" value="F:thiamine pyrophosphate binding"/>
    <property type="evidence" value="ECO:0007669"/>
    <property type="project" value="TreeGrafter"/>
</dbReference>
<feature type="chain" id="PRO_5012398663" evidence="2">
    <location>
        <begin position="35"/>
        <end position="358"/>
    </location>
</feature>
<keyword evidence="1 2" id="KW-0732">Signal</keyword>
<dbReference type="SUPFAM" id="SSF53850">
    <property type="entry name" value="Periplasmic binding protein-like II"/>
    <property type="match status" value="1"/>
</dbReference>
<dbReference type="OrthoDB" id="305758at2"/>
<comment type="caution">
    <text evidence="3">The sequence shown here is derived from an EMBL/GenBank/DDBJ whole genome shotgun (WGS) entry which is preliminary data.</text>
</comment>
<dbReference type="Proteomes" id="UP000215441">
    <property type="component" value="Unassembled WGS sequence"/>
</dbReference>
<protein>
    <submittedName>
        <fullName evidence="3">Spermidine/putrescine ABC transporter substrate-binding protein</fullName>
    </submittedName>
</protein>
<keyword evidence="4" id="KW-1185">Reference proteome</keyword>
<reference evidence="3 4" key="1">
    <citation type="submission" date="2017-07" db="EMBL/GenBank/DDBJ databases">
        <title>Acidovorax KNDSW TSA 6 genome sequence and assembly.</title>
        <authorList>
            <person name="Mayilraj S."/>
        </authorList>
    </citation>
    <scope>NUCLEOTIDE SEQUENCE [LARGE SCALE GENOMIC DNA]</scope>
    <source>
        <strain evidence="3 4">KNDSW-TSA6</strain>
    </source>
</reference>
<accession>A0A235ESQ0</accession>
<gene>
    <name evidence="3" type="ORF">CBY09_00705</name>
</gene>
<evidence type="ECO:0000256" key="1">
    <source>
        <dbReference type="ARBA" id="ARBA00022729"/>
    </source>
</evidence>
<dbReference type="GO" id="GO:0030975">
    <property type="term" value="F:thiamine binding"/>
    <property type="evidence" value="ECO:0007669"/>
    <property type="project" value="TreeGrafter"/>
</dbReference>
<dbReference type="Gene3D" id="3.40.190.10">
    <property type="entry name" value="Periplasmic binding protein-like II"/>
    <property type="match status" value="2"/>
</dbReference>
<dbReference type="PANTHER" id="PTHR30006:SF2">
    <property type="entry name" value="ABC TRANSPORTER SUBSTRATE-BINDING PROTEIN"/>
    <property type="match status" value="1"/>
</dbReference>
<evidence type="ECO:0000313" key="3">
    <source>
        <dbReference type="EMBL" id="OYD52049.1"/>
    </source>
</evidence>
<organism evidence="3 4">
    <name type="scientific">Acidovorax kalamii</name>
    <dbReference type="NCBI Taxonomy" id="2004485"/>
    <lineage>
        <taxon>Bacteria</taxon>
        <taxon>Pseudomonadati</taxon>
        <taxon>Pseudomonadota</taxon>
        <taxon>Betaproteobacteria</taxon>
        <taxon>Burkholderiales</taxon>
        <taxon>Comamonadaceae</taxon>
        <taxon>Acidovorax</taxon>
    </lineage>
</organism>
<feature type="signal peptide" evidence="2">
    <location>
        <begin position="1"/>
        <end position="34"/>
    </location>
</feature>
<dbReference type="GO" id="GO:0030288">
    <property type="term" value="C:outer membrane-bounded periplasmic space"/>
    <property type="evidence" value="ECO:0007669"/>
    <property type="project" value="TreeGrafter"/>
</dbReference>
<sequence>MNFAFCSNVVSLRRGLLAAAAAATALAASGSAVAQTKTLYIGMNGGTMEKAYTQYVFPAFEKLHGARVVVVPGTSSDILAKAQANKDKPQMHVMFLDDGIMVRAMGMGLCEKQKPNPHLNDIYPAARFKDDLASGVSLGMTGIAYNTKMFAEKGWAAPTSWMDFADPKYKGKVVFQSMPSSSFGLHGFLMFNRIQGGNDKNVEPGFANWAKTIGPNVLEYIPSSAKISEMVQTGEAALFPLTPTAVAALKSKGIPVEYAQPKEGSVVLMTGQCVIAKNSEPELAQKLAEFLLSPLAQANVLQFGAQIPTNPKAPAVGEGAEQVAKITQWMKNAVTLDWDSVNANRPAWNTRWNKTIER</sequence>
<evidence type="ECO:0000256" key="2">
    <source>
        <dbReference type="SAM" id="SignalP"/>
    </source>
</evidence>
<dbReference type="GO" id="GO:0015888">
    <property type="term" value="P:thiamine transport"/>
    <property type="evidence" value="ECO:0007669"/>
    <property type="project" value="TreeGrafter"/>
</dbReference>
<evidence type="ECO:0000313" key="4">
    <source>
        <dbReference type="Proteomes" id="UP000215441"/>
    </source>
</evidence>